<accession>K9VIL4</accession>
<dbReference type="EMBL" id="CP003614">
    <property type="protein sequence ID" value="AFZ07364.1"/>
    <property type="molecule type" value="Genomic_DNA"/>
</dbReference>
<dbReference type="AlphaFoldDB" id="K9VIL4"/>
<keyword evidence="3" id="KW-1185">Reference proteome</keyword>
<organism evidence="2 3">
    <name type="scientific">Phormidium nigroviride PCC 7112</name>
    <dbReference type="NCBI Taxonomy" id="179408"/>
    <lineage>
        <taxon>Bacteria</taxon>
        <taxon>Bacillati</taxon>
        <taxon>Cyanobacteriota</taxon>
        <taxon>Cyanophyceae</taxon>
        <taxon>Oscillatoriophycideae</taxon>
        <taxon>Oscillatoriales</taxon>
        <taxon>Oscillatoriaceae</taxon>
        <taxon>Phormidium</taxon>
    </lineage>
</organism>
<proteinExistence type="predicted"/>
<name>K9VIL4_9CYAN</name>
<sequence>MFISEVRMAKRRNLKKEKAQRNQAYARKFRKRRNQDMFSNKRRRFDGGNGGGMGAMSGGRQDKDMAAAED</sequence>
<evidence type="ECO:0000313" key="2">
    <source>
        <dbReference type="EMBL" id="AFZ07364.1"/>
    </source>
</evidence>
<evidence type="ECO:0000313" key="3">
    <source>
        <dbReference type="Proteomes" id="UP000010478"/>
    </source>
</evidence>
<feature type="compositionally biased region" description="Gly residues" evidence="1">
    <location>
        <begin position="47"/>
        <end position="57"/>
    </location>
</feature>
<dbReference type="PATRIC" id="fig|179408.3.peg.3644"/>
<feature type="region of interest" description="Disordered" evidence="1">
    <location>
        <begin position="31"/>
        <end position="70"/>
    </location>
</feature>
<feature type="compositionally biased region" description="Basic and acidic residues" evidence="1">
    <location>
        <begin position="60"/>
        <end position="70"/>
    </location>
</feature>
<dbReference type="KEGG" id="oni:Osc7112_2966"/>
<dbReference type="Proteomes" id="UP000010478">
    <property type="component" value="Chromosome"/>
</dbReference>
<gene>
    <name evidence="2" type="ORF">Osc7112_2966</name>
</gene>
<evidence type="ECO:0000256" key="1">
    <source>
        <dbReference type="SAM" id="MobiDB-lite"/>
    </source>
</evidence>
<dbReference type="HOGENOM" id="CLU_2754015_0_0_3"/>
<protein>
    <submittedName>
        <fullName evidence="2">Uncharacterized protein</fullName>
    </submittedName>
</protein>
<reference evidence="2 3" key="1">
    <citation type="submission" date="2012-05" db="EMBL/GenBank/DDBJ databases">
        <title>Finished chromosome of genome of Oscillatoria sp. PCC 7112.</title>
        <authorList>
            <consortium name="US DOE Joint Genome Institute"/>
            <person name="Gugger M."/>
            <person name="Coursin T."/>
            <person name="Rippka R."/>
            <person name="Tandeau De Marsac N."/>
            <person name="Huntemann M."/>
            <person name="Wei C.-L."/>
            <person name="Han J."/>
            <person name="Detter J.C."/>
            <person name="Han C."/>
            <person name="Tapia R."/>
            <person name="Davenport K."/>
            <person name="Daligault H."/>
            <person name="Erkkila T."/>
            <person name="Gu W."/>
            <person name="Munk A.C.C."/>
            <person name="Teshima H."/>
            <person name="Xu Y."/>
            <person name="Chain P."/>
            <person name="Chen A."/>
            <person name="Krypides N."/>
            <person name="Mavromatis K."/>
            <person name="Markowitz V."/>
            <person name="Szeto E."/>
            <person name="Ivanova N."/>
            <person name="Mikhailova N."/>
            <person name="Ovchinnikova G."/>
            <person name="Pagani I."/>
            <person name="Pati A."/>
            <person name="Goodwin L."/>
            <person name="Peters L."/>
            <person name="Pitluck S."/>
            <person name="Woyke T."/>
            <person name="Kerfeld C."/>
        </authorList>
    </citation>
    <scope>NUCLEOTIDE SEQUENCE [LARGE SCALE GENOMIC DNA]</scope>
    <source>
        <strain evidence="2 3">PCC 7112</strain>
    </source>
</reference>